<reference evidence="10 11" key="1">
    <citation type="submission" date="2021-06" db="EMBL/GenBank/DDBJ databases">
        <title>Whole genome sequence of Paenibacillus sophorae DSM23020 for comparative genomics.</title>
        <authorList>
            <person name="Kim M.-J."/>
            <person name="Lee G."/>
            <person name="Shin J.-H."/>
        </authorList>
    </citation>
    <scope>NUCLEOTIDE SEQUENCE [LARGE SCALE GENOMIC DNA]</scope>
    <source>
        <strain evidence="10 11">DSM 23020</strain>
    </source>
</reference>
<dbReference type="SUPFAM" id="SSF55874">
    <property type="entry name" value="ATPase domain of HSP90 chaperone/DNA topoisomerase II/histidine kinase"/>
    <property type="match status" value="1"/>
</dbReference>
<evidence type="ECO:0000256" key="6">
    <source>
        <dbReference type="ARBA" id="ARBA00022777"/>
    </source>
</evidence>
<evidence type="ECO:0000256" key="1">
    <source>
        <dbReference type="ARBA" id="ARBA00000085"/>
    </source>
</evidence>
<evidence type="ECO:0000259" key="9">
    <source>
        <dbReference type="PROSITE" id="PS50109"/>
    </source>
</evidence>
<dbReference type="SUPFAM" id="SSF47384">
    <property type="entry name" value="Homodimeric domain of signal transducing histidine kinase"/>
    <property type="match status" value="1"/>
</dbReference>
<keyword evidence="3" id="KW-0597">Phosphoprotein</keyword>
<evidence type="ECO:0000256" key="5">
    <source>
        <dbReference type="ARBA" id="ARBA00022741"/>
    </source>
</evidence>
<evidence type="ECO:0000256" key="4">
    <source>
        <dbReference type="ARBA" id="ARBA00022679"/>
    </source>
</evidence>
<dbReference type="InterPro" id="IPR003594">
    <property type="entry name" value="HATPase_dom"/>
</dbReference>
<gene>
    <name evidence="10" type="ORF">KP014_10420</name>
</gene>
<protein>
    <recommendedName>
        <fullName evidence="2">histidine kinase</fullName>
        <ecNumber evidence="2">2.7.13.3</ecNumber>
    </recommendedName>
</protein>
<sequence length="395" mass="44245">MSQNCFVNLVVLLRQFQLKEELHIVLHEIHESRLLSPRSFQAGLLDSTYENVLEHIDSGVMLFDEEGVLTFVNARAYGMLELQRYALAGCTVVDLLTHLSLSRSKKRQLLHIYRETVDKGKTMYEFMDEYGRYWEVNASFGADMNGSYLFIFKEISDYKKIEQTAYQNDNLAMLGKLSASIAHEIRNPLTAIRGFIQLLRPHLQGLGKEEYAKIILAEIDRANDIIHEFLSSSKPSSPQAGIISISALLKEVILLTESEVLMKGCQIVLNVLASDLYISVDVKQIKQVLINMIRNALEAISDRLDDTTGKIELGAYREGGEVRITVSDNGKGMDVCTMSHLFNQFFTTKENGTGLGLSVSDRIIKNHGGRISVSSRINEGTSFVISLPLNPGFTA</sequence>
<feature type="domain" description="Histidine kinase" evidence="9">
    <location>
        <begin position="180"/>
        <end position="391"/>
    </location>
</feature>
<keyword evidence="11" id="KW-1185">Reference proteome</keyword>
<keyword evidence="6" id="KW-0418">Kinase</keyword>
<evidence type="ECO:0000256" key="2">
    <source>
        <dbReference type="ARBA" id="ARBA00012438"/>
    </source>
</evidence>
<dbReference type="InterPro" id="IPR005467">
    <property type="entry name" value="His_kinase_dom"/>
</dbReference>
<dbReference type="InterPro" id="IPR036097">
    <property type="entry name" value="HisK_dim/P_sf"/>
</dbReference>
<dbReference type="InterPro" id="IPR035965">
    <property type="entry name" value="PAS-like_dom_sf"/>
</dbReference>
<proteinExistence type="predicted"/>
<dbReference type="Pfam" id="PF02518">
    <property type="entry name" value="HATPase_c"/>
    <property type="match status" value="1"/>
</dbReference>
<dbReference type="EMBL" id="CP076607">
    <property type="protein sequence ID" value="QWU18272.1"/>
    <property type="molecule type" value="Genomic_DNA"/>
</dbReference>
<dbReference type="SMART" id="SM00387">
    <property type="entry name" value="HATPase_c"/>
    <property type="match status" value="1"/>
</dbReference>
<evidence type="ECO:0000313" key="10">
    <source>
        <dbReference type="EMBL" id="QWU18272.1"/>
    </source>
</evidence>
<dbReference type="InterPro" id="IPR003661">
    <property type="entry name" value="HisK_dim/P_dom"/>
</dbReference>
<dbReference type="PROSITE" id="PS50109">
    <property type="entry name" value="HIS_KIN"/>
    <property type="match status" value="1"/>
</dbReference>
<dbReference type="Pfam" id="PF00512">
    <property type="entry name" value="HisKA"/>
    <property type="match status" value="1"/>
</dbReference>
<keyword evidence="8" id="KW-0902">Two-component regulatory system</keyword>
<evidence type="ECO:0000256" key="7">
    <source>
        <dbReference type="ARBA" id="ARBA00022840"/>
    </source>
</evidence>
<dbReference type="CDD" id="cd00082">
    <property type="entry name" value="HisKA"/>
    <property type="match status" value="1"/>
</dbReference>
<dbReference type="SMART" id="SM00388">
    <property type="entry name" value="HisKA"/>
    <property type="match status" value="1"/>
</dbReference>
<dbReference type="InterPro" id="IPR036890">
    <property type="entry name" value="HATPase_C_sf"/>
</dbReference>
<dbReference type="InterPro" id="IPR004358">
    <property type="entry name" value="Sig_transdc_His_kin-like_C"/>
</dbReference>
<dbReference type="Pfam" id="PF12860">
    <property type="entry name" value="PAS_7"/>
    <property type="match status" value="1"/>
</dbReference>
<keyword evidence="4" id="KW-0808">Transferase</keyword>
<evidence type="ECO:0000256" key="3">
    <source>
        <dbReference type="ARBA" id="ARBA00022553"/>
    </source>
</evidence>
<keyword evidence="7" id="KW-0067">ATP-binding</keyword>
<evidence type="ECO:0000256" key="8">
    <source>
        <dbReference type="ARBA" id="ARBA00023012"/>
    </source>
</evidence>
<name>A0ABX8HK32_9BACL</name>
<dbReference type="PANTHER" id="PTHR43065:SF10">
    <property type="entry name" value="PEROXIDE STRESS-ACTIVATED HISTIDINE KINASE MAK3"/>
    <property type="match status" value="1"/>
</dbReference>
<organism evidence="10 11">
    <name type="scientific">Paenibacillus sophorae</name>
    <dbReference type="NCBI Taxonomy" id="1333845"/>
    <lineage>
        <taxon>Bacteria</taxon>
        <taxon>Bacillati</taxon>
        <taxon>Bacillota</taxon>
        <taxon>Bacilli</taxon>
        <taxon>Bacillales</taxon>
        <taxon>Paenibacillaceae</taxon>
        <taxon>Paenibacillus</taxon>
    </lineage>
</organism>
<comment type="catalytic activity">
    <reaction evidence="1">
        <text>ATP + protein L-histidine = ADP + protein N-phospho-L-histidine.</text>
        <dbReference type="EC" id="2.7.13.3"/>
    </reaction>
</comment>
<dbReference type="Proteomes" id="UP000683429">
    <property type="component" value="Chromosome"/>
</dbReference>
<dbReference type="Gene3D" id="3.30.450.20">
    <property type="entry name" value="PAS domain"/>
    <property type="match status" value="1"/>
</dbReference>
<dbReference type="Gene3D" id="1.10.287.130">
    <property type="match status" value="1"/>
</dbReference>
<evidence type="ECO:0000313" key="11">
    <source>
        <dbReference type="Proteomes" id="UP000683429"/>
    </source>
</evidence>
<dbReference type="EC" id="2.7.13.3" evidence="2"/>
<dbReference type="Gene3D" id="3.30.565.10">
    <property type="entry name" value="Histidine kinase-like ATPase, C-terminal domain"/>
    <property type="match status" value="1"/>
</dbReference>
<accession>A0ABX8HK32</accession>
<dbReference type="SUPFAM" id="SSF55785">
    <property type="entry name" value="PYP-like sensor domain (PAS domain)"/>
    <property type="match status" value="1"/>
</dbReference>
<dbReference type="PANTHER" id="PTHR43065">
    <property type="entry name" value="SENSOR HISTIDINE KINASE"/>
    <property type="match status" value="1"/>
</dbReference>
<dbReference type="PRINTS" id="PR00344">
    <property type="entry name" value="BCTRLSENSOR"/>
</dbReference>
<keyword evidence="5" id="KW-0547">Nucleotide-binding</keyword>